<evidence type="ECO:0000313" key="2">
    <source>
        <dbReference type="Proteomes" id="UP000324629"/>
    </source>
</evidence>
<dbReference type="Proteomes" id="UP000324629">
    <property type="component" value="Unassembled WGS sequence"/>
</dbReference>
<sequence>VEHSAEYLVSLRDRLQAHLQNALQQSHLNKEVVGSMVFVNKPSNLPCVFILIRVMLVPLTPQQKYMLKMGKKPTTFLLQKFAQSSIHLTVCPGFTIRYNGLNGYLCQLKENTQLVREMLGRRQTRQEINEQLIEQISGMVRTRKDNLANATFLIQHHLNKTDFPLSVHVRFDPKPKKKERSKMLKYLLRLLDLEQNLHKFIEQTVYGEYGI</sequence>
<dbReference type="EMBL" id="QNGE01002346">
    <property type="protein sequence ID" value="KAA3675740.1"/>
    <property type="molecule type" value="Genomic_DNA"/>
</dbReference>
<keyword evidence="2" id="KW-1185">Reference proteome</keyword>
<dbReference type="AlphaFoldDB" id="A0A5J4NK85"/>
<accession>A0A5J4NK85</accession>
<protein>
    <submittedName>
        <fullName evidence="1">Uncharacterized protein</fullName>
    </submittedName>
</protein>
<evidence type="ECO:0000313" key="1">
    <source>
        <dbReference type="EMBL" id="KAA3675740.1"/>
    </source>
</evidence>
<reference evidence="1 2" key="1">
    <citation type="journal article" date="2019" name="Gigascience">
        <title>Whole-genome sequence of the oriental lung fluke Paragonimus westermani.</title>
        <authorList>
            <person name="Oey H."/>
            <person name="Zakrzewski M."/>
            <person name="Narain K."/>
            <person name="Devi K.R."/>
            <person name="Agatsuma T."/>
            <person name="Nawaratna S."/>
            <person name="Gobert G.N."/>
            <person name="Jones M.K."/>
            <person name="Ragan M.A."/>
            <person name="McManus D.P."/>
            <person name="Krause L."/>
        </authorList>
    </citation>
    <scope>NUCLEOTIDE SEQUENCE [LARGE SCALE GENOMIC DNA]</scope>
    <source>
        <strain evidence="1 2">IND2009</strain>
    </source>
</reference>
<gene>
    <name evidence="1" type="ORF">DEA37_0003089</name>
</gene>
<feature type="non-terminal residue" evidence="1">
    <location>
        <position position="1"/>
    </location>
</feature>
<comment type="caution">
    <text evidence="1">The sequence shown here is derived from an EMBL/GenBank/DDBJ whole genome shotgun (WGS) entry which is preliminary data.</text>
</comment>
<name>A0A5J4NK85_9TREM</name>
<organism evidence="1 2">
    <name type="scientific">Paragonimus westermani</name>
    <dbReference type="NCBI Taxonomy" id="34504"/>
    <lineage>
        <taxon>Eukaryota</taxon>
        <taxon>Metazoa</taxon>
        <taxon>Spiralia</taxon>
        <taxon>Lophotrochozoa</taxon>
        <taxon>Platyhelminthes</taxon>
        <taxon>Trematoda</taxon>
        <taxon>Digenea</taxon>
        <taxon>Plagiorchiida</taxon>
        <taxon>Troglotremata</taxon>
        <taxon>Troglotrematidae</taxon>
        <taxon>Paragonimus</taxon>
    </lineage>
</organism>
<proteinExistence type="predicted"/>